<comment type="caution">
    <text evidence="1">The sequence shown here is derived from an EMBL/GenBank/DDBJ whole genome shotgun (WGS) entry which is preliminary data.</text>
</comment>
<dbReference type="AlphaFoldDB" id="A0A5T1TUD4"/>
<feature type="non-terminal residue" evidence="1">
    <location>
        <position position="63"/>
    </location>
</feature>
<name>A0A5T1TUD4_CAMJU</name>
<evidence type="ECO:0008006" key="2">
    <source>
        <dbReference type="Google" id="ProtNLM"/>
    </source>
</evidence>
<gene>
    <name evidence="1" type="ORF">DSW11_07295</name>
</gene>
<sequence length="63" mass="7504">MKSCLYFTFIVLFLTACSTKNLTSLHHENLEQKNENQHYAKLEYEQNVSILPQFTYNINFDVK</sequence>
<dbReference type="EMBL" id="AACPZM010000081">
    <property type="protein sequence ID" value="EAL6435998.1"/>
    <property type="molecule type" value="Genomic_DNA"/>
</dbReference>
<reference evidence="1" key="1">
    <citation type="submission" date="2018-07" db="EMBL/GenBank/DDBJ databases">
        <authorList>
            <consortium name="NARMS: The National Antimicrobial Resistance Monitoring System"/>
        </authorList>
    </citation>
    <scope>NUCLEOTIDE SEQUENCE</scope>
    <source>
        <strain evidence="1">CVM N17C319</strain>
    </source>
</reference>
<dbReference type="PROSITE" id="PS51257">
    <property type="entry name" value="PROKAR_LIPOPROTEIN"/>
    <property type="match status" value="1"/>
</dbReference>
<organism evidence="1">
    <name type="scientific">Campylobacter jejuni</name>
    <dbReference type="NCBI Taxonomy" id="197"/>
    <lineage>
        <taxon>Bacteria</taxon>
        <taxon>Pseudomonadati</taxon>
        <taxon>Campylobacterota</taxon>
        <taxon>Epsilonproteobacteria</taxon>
        <taxon>Campylobacterales</taxon>
        <taxon>Campylobacteraceae</taxon>
        <taxon>Campylobacter</taxon>
    </lineage>
</organism>
<accession>A0A5T1TUD4</accession>
<evidence type="ECO:0000313" key="1">
    <source>
        <dbReference type="EMBL" id="EAL6435998.1"/>
    </source>
</evidence>
<proteinExistence type="predicted"/>
<protein>
    <recommendedName>
        <fullName evidence="2">Lipoprotein</fullName>
    </recommendedName>
</protein>